<dbReference type="EMBL" id="JAAWWK010000003">
    <property type="protein sequence ID" value="NKI17696.1"/>
    <property type="molecule type" value="Genomic_DNA"/>
</dbReference>
<dbReference type="RefSeq" id="WP_168450243.1">
    <property type="nucleotide sequence ID" value="NZ_JAAWWK010000003.1"/>
</dbReference>
<feature type="domain" description="HTH tetR-type" evidence="3">
    <location>
        <begin position="1"/>
        <end position="61"/>
    </location>
</feature>
<dbReference type="Proteomes" id="UP000765845">
    <property type="component" value="Unassembled WGS sequence"/>
</dbReference>
<gene>
    <name evidence="4" type="ORF">HCU74_09710</name>
</gene>
<dbReference type="PANTHER" id="PTHR30055">
    <property type="entry name" value="HTH-TYPE TRANSCRIPTIONAL REGULATOR RUTR"/>
    <property type="match status" value="1"/>
</dbReference>
<evidence type="ECO:0000313" key="5">
    <source>
        <dbReference type="Proteomes" id="UP000765845"/>
    </source>
</evidence>
<keyword evidence="5" id="KW-1185">Reference proteome</keyword>
<dbReference type="SUPFAM" id="SSF46689">
    <property type="entry name" value="Homeodomain-like"/>
    <property type="match status" value="1"/>
</dbReference>
<organism evidence="4 5">
    <name type="scientific">Spongiibacter thalassae</name>
    <dbReference type="NCBI Taxonomy" id="2721624"/>
    <lineage>
        <taxon>Bacteria</taxon>
        <taxon>Pseudomonadati</taxon>
        <taxon>Pseudomonadota</taxon>
        <taxon>Gammaproteobacteria</taxon>
        <taxon>Cellvibrionales</taxon>
        <taxon>Spongiibacteraceae</taxon>
        <taxon>Spongiibacter</taxon>
    </lineage>
</organism>
<dbReference type="Gene3D" id="1.10.357.10">
    <property type="entry name" value="Tetracycline Repressor, domain 2"/>
    <property type="match status" value="1"/>
</dbReference>
<dbReference type="Pfam" id="PF00440">
    <property type="entry name" value="TetR_N"/>
    <property type="match status" value="1"/>
</dbReference>
<reference evidence="4 5" key="1">
    <citation type="submission" date="2020-04" db="EMBL/GenBank/DDBJ databases">
        <authorList>
            <person name="Yoon J."/>
        </authorList>
    </citation>
    <scope>NUCLEOTIDE SEQUENCE [LARGE SCALE GENOMIC DNA]</scope>
    <source>
        <strain evidence="4 5">KMU-166</strain>
    </source>
</reference>
<accession>A0ABX1GFH6</accession>
<feature type="DNA-binding region" description="H-T-H motif" evidence="2">
    <location>
        <begin position="24"/>
        <end position="43"/>
    </location>
</feature>
<sequence>METRQRILAAALRLFAERGFYGASMDQIARELDLTKQALIHHFGTKEKLYGAVLVAISERLMTEAIQPTEVESASAFADAVSRIYLRTLQHREDTLLLMRELLDNRRRAAQAGTWYLKPFLDGLADLLRRDPNWQEEDEASIFTHVYQVLGAINYFAVSTATLENMYSVEHVEDMQECFPERLRKLAMGGVDT</sequence>
<protein>
    <submittedName>
        <fullName evidence="4">TetR/AcrR family transcriptional regulator</fullName>
    </submittedName>
</protein>
<evidence type="ECO:0000259" key="3">
    <source>
        <dbReference type="PROSITE" id="PS50977"/>
    </source>
</evidence>
<name>A0ABX1GFH6_9GAMM</name>
<keyword evidence="1 2" id="KW-0238">DNA-binding</keyword>
<evidence type="ECO:0000313" key="4">
    <source>
        <dbReference type="EMBL" id="NKI17696.1"/>
    </source>
</evidence>
<evidence type="ECO:0000256" key="2">
    <source>
        <dbReference type="PROSITE-ProRule" id="PRU00335"/>
    </source>
</evidence>
<comment type="caution">
    <text evidence="4">The sequence shown here is derived from an EMBL/GenBank/DDBJ whole genome shotgun (WGS) entry which is preliminary data.</text>
</comment>
<dbReference type="PRINTS" id="PR00455">
    <property type="entry name" value="HTHTETR"/>
</dbReference>
<dbReference type="InterPro" id="IPR009057">
    <property type="entry name" value="Homeodomain-like_sf"/>
</dbReference>
<dbReference type="PROSITE" id="PS50977">
    <property type="entry name" value="HTH_TETR_2"/>
    <property type="match status" value="1"/>
</dbReference>
<proteinExistence type="predicted"/>
<dbReference type="PANTHER" id="PTHR30055:SF223">
    <property type="entry name" value="HTH-TYPE TRANSCRIPTIONAL REGULATOR UIDR"/>
    <property type="match status" value="1"/>
</dbReference>
<evidence type="ECO:0000256" key="1">
    <source>
        <dbReference type="ARBA" id="ARBA00023125"/>
    </source>
</evidence>
<dbReference type="InterPro" id="IPR001647">
    <property type="entry name" value="HTH_TetR"/>
</dbReference>
<dbReference type="InterPro" id="IPR050109">
    <property type="entry name" value="HTH-type_TetR-like_transc_reg"/>
</dbReference>